<evidence type="ECO:0000256" key="1">
    <source>
        <dbReference type="SAM" id="MobiDB-lite"/>
    </source>
</evidence>
<accession>A0A6B9XQH4</accession>
<keyword evidence="2" id="KW-0496">Mitochondrion</keyword>
<dbReference type="EMBL" id="MK697699">
    <property type="protein sequence ID" value="QHR90334.1"/>
    <property type="molecule type" value="Genomic_DNA"/>
</dbReference>
<organism evidence="2">
    <name type="scientific">Picea sitchensis</name>
    <name type="common">Sitka spruce</name>
    <name type="synonym">Pinus sitchensis</name>
    <dbReference type="NCBI Taxonomy" id="3332"/>
    <lineage>
        <taxon>Eukaryota</taxon>
        <taxon>Viridiplantae</taxon>
        <taxon>Streptophyta</taxon>
        <taxon>Embryophyta</taxon>
        <taxon>Tracheophyta</taxon>
        <taxon>Spermatophyta</taxon>
        <taxon>Pinopsida</taxon>
        <taxon>Pinidae</taxon>
        <taxon>Conifers I</taxon>
        <taxon>Pinales</taxon>
        <taxon>Pinaceae</taxon>
        <taxon>Picea</taxon>
    </lineage>
</organism>
<sequence length="69" mass="7693">MEAWKTSYQRTEPSFQKSNDTTPPLGAFPFQILLSKSLAVKLLDWGFKLEKESNVSNACISSGHLTSTE</sequence>
<geneLocation type="mitochondrion" evidence="2"/>
<feature type="region of interest" description="Disordered" evidence="1">
    <location>
        <begin position="1"/>
        <end position="22"/>
    </location>
</feature>
<protein>
    <submittedName>
        <fullName evidence="2">Uncharacterized protein</fullName>
    </submittedName>
</protein>
<evidence type="ECO:0000313" key="2">
    <source>
        <dbReference type="EMBL" id="QHR90334.1"/>
    </source>
</evidence>
<reference evidence="2" key="1">
    <citation type="submission" date="2019-03" db="EMBL/GenBank/DDBJ databases">
        <title>Largest Complete Mitochondrial Genome of a Gymnosperm, Sitka Spruce (Picea sitchensis), Indicates Complex Physical Structure.</title>
        <authorList>
            <person name="Jackman S.D."/>
            <person name="Coombe L."/>
            <person name="Warren R."/>
            <person name="Kirk H."/>
            <person name="Trinh E."/>
            <person name="McLeod T."/>
            <person name="Pleasance S."/>
            <person name="Pandoh P."/>
            <person name="Zhao Y."/>
            <person name="Coope R."/>
            <person name="Bousquet J."/>
            <person name="Bohlmann J.C."/>
            <person name="Jones S.J.M."/>
            <person name="Birol I."/>
        </authorList>
    </citation>
    <scope>NUCLEOTIDE SEQUENCE</scope>
    <source>
        <strain evidence="2">Q903</strain>
    </source>
</reference>
<proteinExistence type="predicted"/>
<name>A0A6B9XQH4_PICSI</name>
<gene>
    <name evidence="2" type="primary">orf04380</name>
    <name evidence="2" type="ORF">Q903MT_gene4357</name>
</gene>
<dbReference type="AlphaFoldDB" id="A0A6B9XQH4"/>